<dbReference type="InterPro" id="IPR050266">
    <property type="entry name" value="AB_hydrolase_sf"/>
</dbReference>
<dbReference type="PRINTS" id="PR00412">
    <property type="entry name" value="EPOXHYDRLASE"/>
</dbReference>
<dbReference type="AlphaFoldDB" id="A0A6I3IQL8"/>
<dbReference type="Gene3D" id="3.40.50.1820">
    <property type="entry name" value="alpha/beta hydrolase"/>
    <property type="match status" value="1"/>
</dbReference>
<dbReference type="PRINTS" id="PR00111">
    <property type="entry name" value="ABHYDROLASE"/>
</dbReference>
<dbReference type="InterPro" id="IPR000639">
    <property type="entry name" value="Epox_hydrolase-like"/>
</dbReference>
<sequence length="257" mass="27217">MLTTLLDGQVMAEKHGSGSPRVLAMHGWARTRHDWAPVLGGYDAVAVDLAGFGATPPPEGEWSTEQYAESLLPLLDPASPLVLMGHSFGGRVAVHLARLRPDAVRGLVLTGVPLLRPDASGAPARKGGPLDLRIAKALHARGIVPESVVDKYRKKYGSADYNAAQGVMRTVLVKAVNEDYTRELEAVRAAGIPVEMVWGEGDTAATVAMARSAAELIGPTAHLDVVAGSAHLLDDQLGAHLRTALDRLLDTPKETQP</sequence>
<dbReference type="EMBL" id="WLVL01000004">
    <property type="protein sequence ID" value="MTB70651.1"/>
    <property type="molecule type" value="Genomic_DNA"/>
</dbReference>
<dbReference type="SUPFAM" id="SSF53474">
    <property type="entry name" value="alpha/beta-Hydrolases"/>
    <property type="match status" value="1"/>
</dbReference>
<dbReference type="RefSeq" id="WP_154592016.1">
    <property type="nucleotide sequence ID" value="NZ_WLVL01000004.1"/>
</dbReference>
<dbReference type="GO" id="GO:0016787">
    <property type="term" value="F:hydrolase activity"/>
    <property type="evidence" value="ECO:0007669"/>
    <property type="project" value="UniProtKB-KW"/>
</dbReference>
<name>A0A6I3IQL8_9MICO</name>
<dbReference type="Proteomes" id="UP000431092">
    <property type="component" value="Unassembled WGS sequence"/>
</dbReference>
<keyword evidence="2" id="KW-0378">Hydrolase</keyword>
<dbReference type="InterPro" id="IPR000073">
    <property type="entry name" value="AB_hydrolase_1"/>
</dbReference>
<organism evidence="2 3">
    <name type="scientific">Arsenicicoccus cauae</name>
    <dbReference type="NCBI Taxonomy" id="2663847"/>
    <lineage>
        <taxon>Bacteria</taxon>
        <taxon>Bacillati</taxon>
        <taxon>Actinomycetota</taxon>
        <taxon>Actinomycetes</taxon>
        <taxon>Micrococcales</taxon>
        <taxon>Intrasporangiaceae</taxon>
        <taxon>Arsenicicoccus</taxon>
    </lineage>
</organism>
<protein>
    <submittedName>
        <fullName evidence="2">Alpha/beta fold hydrolase</fullName>
    </submittedName>
</protein>
<gene>
    <name evidence="2" type="ORF">GGG17_01395</name>
</gene>
<proteinExistence type="predicted"/>
<dbReference type="PANTHER" id="PTHR43798">
    <property type="entry name" value="MONOACYLGLYCEROL LIPASE"/>
    <property type="match status" value="1"/>
</dbReference>
<dbReference type="InterPro" id="IPR029058">
    <property type="entry name" value="AB_hydrolase_fold"/>
</dbReference>
<comment type="caution">
    <text evidence="2">The sequence shown here is derived from an EMBL/GenBank/DDBJ whole genome shotgun (WGS) entry which is preliminary data.</text>
</comment>
<dbReference type="PANTHER" id="PTHR43798:SF33">
    <property type="entry name" value="HYDROLASE, PUTATIVE (AFU_ORTHOLOGUE AFUA_2G14860)-RELATED"/>
    <property type="match status" value="1"/>
</dbReference>
<evidence type="ECO:0000313" key="3">
    <source>
        <dbReference type="Proteomes" id="UP000431092"/>
    </source>
</evidence>
<reference evidence="2 3" key="1">
    <citation type="submission" date="2019-11" db="EMBL/GenBank/DDBJ databases">
        <title>Whole genome sequencing identifies a novel species of the genus Arsenicicoccus isolated from human blood.</title>
        <authorList>
            <person name="Jeong J.H."/>
            <person name="Kweon O.J."/>
            <person name="Kim H.R."/>
            <person name="Kim T.-H."/>
            <person name="Ha S.-M."/>
            <person name="Lee M.-K."/>
        </authorList>
    </citation>
    <scope>NUCLEOTIDE SEQUENCE [LARGE SCALE GENOMIC DNA]</scope>
    <source>
        <strain evidence="2 3">MKL-02</strain>
    </source>
</reference>
<accession>A0A6I3IQL8</accession>
<keyword evidence="3" id="KW-1185">Reference proteome</keyword>
<dbReference type="GO" id="GO:0016020">
    <property type="term" value="C:membrane"/>
    <property type="evidence" value="ECO:0007669"/>
    <property type="project" value="TreeGrafter"/>
</dbReference>
<evidence type="ECO:0000313" key="2">
    <source>
        <dbReference type="EMBL" id="MTB70651.1"/>
    </source>
</evidence>
<dbReference type="Pfam" id="PF12697">
    <property type="entry name" value="Abhydrolase_6"/>
    <property type="match status" value="1"/>
</dbReference>
<evidence type="ECO:0000259" key="1">
    <source>
        <dbReference type="Pfam" id="PF12697"/>
    </source>
</evidence>
<feature type="domain" description="AB hydrolase-1" evidence="1">
    <location>
        <begin position="23"/>
        <end position="233"/>
    </location>
</feature>